<evidence type="ECO:0000313" key="2">
    <source>
        <dbReference type="EMBL" id="MFD1533819.1"/>
    </source>
</evidence>
<dbReference type="Pfam" id="PF11139">
    <property type="entry name" value="SfLAP"/>
    <property type="match status" value="1"/>
</dbReference>
<comment type="caution">
    <text evidence="2">The sequence shown here is derived from an EMBL/GenBank/DDBJ whole genome shotgun (WGS) entry which is preliminary data.</text>
</comment>
<evidence type="ECO:0000313" key="3">
    <source>
        <dbReference type="Proteomes" id="UP001597145"/>
    </source>
</evidence>
<protein>
    <submittedName>
        <fullName evidence="2">GAP family protein</fullName>
    </submittedName>
</protein>
<dbReference type="RefSeq" id="WP_343977536.1">
    <property type="nucleotide sequence ID" value="NZ_BAAAJG010000009.1"/>
</dbReference>
<organism evidence="2 3">
    <name type="scientific">Pseudonocardia aurantiaca</name>
    <dbReference type="NCBI Taxonomy" id="75290"/>
    <lineage>
        <taxon>Bacteria</taxon>
        <taxon>Bacillati</taxon>
        <taxon>Actinomycetota</taxon>
        <taxon>Actinomycetes</taxon>
        <taxon>Pseudonocardiales</taxon>
        <taxon>Pseudonocardiaceae</taxon>
        <taxon>Pseudonocardia</taxon>
    </lineage>
</organism>
<name>A0ABW4FUW9_9PSEU</name>
<feature type="transmembrane region" description="Helical" evidence="1">
    <location>
        <begin position="197"/>
        <end position="218"/>
    </location>
</feature>
<dbReference type="Proteomes" id="UP001597145">
    <property type="component" value="Unassembled WGS sequence"/>
</dbReference>
<proteinExistence type="predicted"/>
<accession>A0ABW4FUW9</accession>
<dbReference type="EMBL" id="JBHUCP010000026">
    <property type="protein sequence ID" value="MFD1533819.1"/>
    <property type="molecule type" value="Genomic_DNA"/>
</dbReference>
<keyword evidence="1" id="KW-1133">Transmembrane helix</keyword>
<feature type="transmembrane region" description="Helical" evidence="1">
    <location>
        <begin position="72"/>
        <end position="92"/>
    </location>
</feature>
<feature type="transmembrane region" description="Helical" evidence="1">
    <location>
        <begin position="35"/>
        <end position="60"/>
    </location>
</feature>
<gene>
    <name evidence="2" type="ORF">ACFSCY_30825</name>
</gene>
<sequence length="222" mass="23446">MSPEALILAVSAIVRPTSTAAVVAMLSTRRPQQLLVAYVLAGLAFSIAIGTLVVVLLHGFGPAGSHEAGRRLIGTALGVVALCYAGAVWVGWLPRPRAETAHPATTWMRRHMQDLSPSNAAAAGVLTHLPGLVYLTALNAIVGDATSTLDSIVQVVVYNAIWFSMPVVALVVSVHRPSEMRDLLTRMTSWARRHRRAITVVFFGALGAYLLVACGPVGPLPG</sequence>
<reference evidence="3" key="1">
    <citation type="journal article" date="2019" name="Int. J. Syst. Evol. Microbiol.">
        <title>The Global Catalogue of Microorganisms (GCM) 10K type strain sequencing project: providing services to taxonomists for standard genome sequencing and annotation.</title>
        <authorList>
            <consortium name="The Broad Institute Genomics Platform"/>
            <consortium name="The Broad Institute Genome Sequencing Center for Infectious Disease"/>
            <person name="Wu L."/>
            <person name="Ma J."/>
        </authorList>
    </citation>
    <scope>NUCLEOTIDE SEQUENCE [LARGE SCALE GENOMIC DNA]</scope>
    <source>
        <strain evidence="3">JCM 12165</strain>
    </source>
</reference>
<keyword evidence="1" id="KW-0472">Membrane</keyword>
<keyword evidence="3" id="KW-1185">Reference proteome</keyword>
<feature type="transmembrane region" description="Helical" evidence="1">
    <location>
        <begin position="156"/>
        <end position="176"/>
    </location>
</feature>
<evidence type="ECO:0000256" key="1">
    <source>
        <dbReference type="SAM" id="Phobius"/>
    </source>
</evidence>
<dbReference type="InterPro" id="IPR021315">
    <property type="entry name" value="Gap/Sap"/>
</dbReference>
<keyword evidence="1" id="KW-0812">Transmembrane</keyword>